<feature type="transmembrane region" description="Helical" evidence="7">
    <location>
        <begin position="1079"/>
        <end position="1104"/>
    </location>
</feature>
<dbReference type="SUPFAM" id="SSF52540">
    <property type="entry name" value="P-loop containing nucleoside triphosphate hydrolases"/>
    <property type="match status" value="2"/>
</dbReference>
<dbReference type="GO" id="GO:0016020">
    <property type="term" value="C:membrane"/>
    <property type="evidence" value="ECO:0007669"/>
    <property type="project" value="UniProtKB-SubCell"/>
</dbReference>
<name>A0A8C2RXI5_CAPHI</name>
<evidence type="ECO:0000313" key="9">
    <source>
        <dbReference type="Ensembl" id="ENSCHIP00010035297.1"/>
    </source>
</evidence>
<feature type="transmembrane region" description="Helical" evidence="7">
    <location>
        <begin position="1229"/>
        <end position="1252"/>
    </location>
</feature>
<dbReference type="Pfam" id="PF23321">
    <property type="entry name" value="R1_ABCA1"/>
    <property type="match status" value="1"/>
</dbReference>
<feature type="transmembrane region" description="Helical" evidence="7">
    <location>
        <begin position="396"/>
        <end position="417"/>
    </location>
</feature>
<protein>
    <recommendedName>
        <fullName evidence="8">ABC transporter domain-containing protein</fullName>
    </recommendedName>
</protein>
<evidence type="ECO:0000259" key="8">
    <source>
        <dbReference type="PROSITE" id="PS50893"/>
    </source>
</evidence>
<dbReference type="InterPro" id="IPR056264">
    <property type="entry name" value="R2_ABCA1-4-like"/>
</dbReference>
<feature type="domain" description="ABC transporter" evidence="8">
    <location>
        <begin position="475"/>
        <end position="708"/>
    </location>
</feature>
<comment type="subcellular location">
    <subcellularLocation>
        <location evidence="1">Membrane</location>
        <topology evidence="1">Multi-pass membrane protein</topology>
    </subcellularLocation>
</comment>
<dbReference type="Pfam" id="PF00005">
    <property type="entry name" value="ABC_tran"/>
    <property type="match status" value="2"/>
</dbReference>
<keyword evidence="3" id="KW-0547">Nucleotide-binding</keyword>
<evidence type="ECO:0000256" key="6">
    <source>
        <dbReference type="ARBA" id="ARBA00023136"/>
    </source>
</evidence>
<evidence type="ECO:0000256" key="1">
    <source>
        <dbReference type="ARBA" id="ARBA00004141"/>
    </source>
</evidence>
<feature type="transmembrane region" description="Helical" evidence="7">
    <location>
        <begin position="1196"/>
        <end position="1217"/>
    </location>
</feature>
<evidence type="ECO:0000256" key="2">
    <source>
        <dbReference type="ARBA" id="ARBA00022692"/>
    </source>
</evidence>
<dbReference type="SMART" id="SM00382">
    <property type="entry name" value="AAA"/>
    <property type="match status" value="2"/>
</dbReference>
<dbReference type="CDD" id="cd03263">
    <property type="entry name" value="ABC_subfamily_A"/>
    <property type="match status" value="1"/>
</dbReference>
<dbReference type="PANTHER" id="PTHR19229">
    <property type="entry name" value="ATP-BINDING CASSETTE TRANSPORTER SUBFAMILY A ABCA"/>
    <property type="match status" value="1"/>
</dbReference>
<dbReference type="PROSITE" id="PS50893">
    <property type="entry name" value="ABC_TRANSPORTER_2"/>
    <property type="match status" value="1"/>
</dbReference>
<organism evidence="9">
    <name type="scientific">Capra hircus</name>
    <name type="common">Goat</name>
    <dbReference type="NCBI Taxonomy" id="9925"/>
    <lineage>
        <taxon>Eukaryota</taxon>
        <taxon>Metazoa</taxon>
        <taxon>Chordata</taxon>
        <taxon>Craniata</taxon>
        <taxon>Vertebrata</taxon>
        <taxon>Euteleostomi</taxon>
        <taxon>Mammalia</taxon>
        <taxon>Eutheria</taxon>
        <taxon>Laurasiatheria</taxon>
        <taxon>Artiodactyla</taxon>
        <taxon>Ruminantia</taxon>
        <taxon>Pecora</taxon>
        <taxon>Bovidae</taxon>
        <taxon>Caprinae</taxon>
        <taxon>Capra</taxon>
    </lineage>
</organism>
<dbReference type="GO" id="GO:0005524">
    <property type="term" value="F:ATP binding"/>
    <property type="evidence" value="ECO:0007669"/>
    <property type="project" value="UniProtKB-KW"/>
</dbReference>
<evidence type="ECO:0000256" key="7">
    <source>
        <dbReference type="SAM" id="Phobius"/>
    </source>
</evidence>
<dbReference type="Gene3D" id="3.40.50.300">
    <property type="entry name" value="P-loop containing nucleotide triphosphate hydrolases"/>
    <property type="match status" value="2"/>
</dbReference>
<feature type="transmembrane region" description="Helical" evidence="7">
    <location>
        <begin position="1116"/>
        <end position="1136"/>
    </location>
</feature>
<feature type="transmembrane region" description="Helical" evidence="7">
    <location>
        <begin position="24"/>
        <end position="44"/>
    </location>
</feature>
<proteinExistence type="predicted"/>
<reference evidence="9" key="1">
    <citation type="submission" date="2019-03" db="EMBL/GenBank/DDBJ databases">
        <title>Genome sequencing and reference-guided assembly of Black Bengal Goat (Capra hircus).</title>
        <authorList>
            <person name="Siddiki A.Z."/>
            <person name="Baten A."/>
            <person name="Billah M."/>
            <person name="Alam M.A.U."/>
            <person name="Shawrob K.S.M."/>
            <person name="Saha S."/>
            <person name="Chowdhury M."/>
            <person name="Rahman A.H."/>
            <person name="Stear M."/>
            <person name="Miah G."/>
            <person name="Das G.B."/>
            <person name="Hossain M.M."/>
            <person name="Kumkum M."/>
            <person name="Islam M.S."/>
            <person name="Mollah A.M."/>
            <person name="Ahsan A."/>
            <person name="Tusar F."/>
            <person name="Khan M.K.I."/>
        </authorList>
    </citation>
    <scope>NUCLEOTIDE SEQUENCE [LARGE SCALE GENOMIC DNA]</scope>
</reference>
<keyword evidence="5 7" id="KW-1133">Transmembrane helix</keyword>
<keyword evidence="6 7" id="KW-0472">Membrane</keyword>
<dbReference type="GO" id="GO:0140359">
    <property type="term" value="F:ABC-type transporter activity"/>
    <property type="evidence" value="ECO:0007669"/>
    <property type="project" value="InterPro"/>
</dbReference>
<sequence>MDTLWLNQFAVLLWKNFILKKRKMASLIVEISMTVLFCTLILLLRKHSTRELTQATFFQSLPLNQLPTFLTNKKKEFELVYVPSGSDVAKNITEKVKNDLNANLTVRGFPSEEDFEKHIKYENHSALVLAAIIFDHDFKNSNDRLPLKVKYRLRYHSEKNTPWFTELLFPVNPSVGPRNPTSAEGGSPEYYKDGFLLVQHALDKAIIVYHNGRAAEMLFENVTIFVGRFPYPAYYKDQFFLSFLSLFPLAVLLIFSLSELTLIRTIVMEKETRLKEYQFMIGLSNGMLWASYFVTFLLMFLIIVCILCVILCVKASISTLAVSVGGFLFFLSFFPFVVVITMYGMLSHMGKLASCLLSNVAVALGINSISNLEMKEYGAKWNNFLSRVSPDDELTLAQIMGMLLFDAFLYGLLAWYIDAVFPGKYGVPKPWYFFMQKGYWLGKATSIRKKEDMPVTSTVQNAYFEEEPVGLMAGIRIQHLYKEFTLQNMTVLAVQDLSLNLYEGQITVLLGHNGAGKTTTLSVLTGLYRPTSGKVYISGYDISKDMVQVRKSLGLCPQDDILFHHLTVSEHLYFYCVIKGVPPKTRSKEINKMLLSFDLIEKRDALSKSLSGGMKRKLSIIIALIGDSKVVILDEPTSGMDPVSRRFTWDVLQKHKENRTILLTTHHMDEADVLGDRIAIMAKGTLQCCGSTIFLKKVYGVGYHLIIVKDPHCDVKEISKLIKYHVPEAKLENNVAAELSFILPKEYTNRYGSREYRQEELGIASFGISITTMEEVFIRVSQSNNPILQTLKSEDESEDINQNMNVPRNFERSYFPSNLNEHSNITFNTGWTLYSQQFFAMFMKRAMFSWRNWNLILLQILALLGIFYFLMSDVEFSRGEELEREMDLEQYGETVVPFSISGNSEFTMNFVKNLEILLKAKKQKLHEVKGDLKAYLVGNQKCIYSCIIAFSIEVNGSENIVKFWFNNEAYHSSSLSLAVLDNVIFMSLSGPDASITVINKPQPARVLLTDKENGKVPHSHDHRSNILTKKDLSFSEFIELCSHVLYCIVFFSLTLFLYSVSQVVFVFSDLKILVTDYRLLDTLLIFIVFGWSVIPFMYLISFLFSSHTSAYTKLVIFNYCIALGSITILIILIILIPDILLNAMMVLPIHNFGMSISRHYDIQHTKLACASQGKVSPIMNCSKAGKYLRLPKAHQIGRYLIAMAVTGLLFLLLIFLLETTLWKLKTFVFRYILCLKCIHIYVFFIINISVAIQKQECFGLLGLNGAGKTTTFQILTGEEVASSGDVFVERLSITKNILKVRSKIGYCPQFDALLDYMTAREIMIMYARLWGIPETKINNYVKKSIQIFLKLHIILVFCSTSMEECDALCTKLAIMVKGKFMCLGSPQHLKNKFGNVYILKVKINIDENENKLKDFKTFIETAFPGSELKYENRGIINYYVPSKNNSWGKMFGILEEAKEEFNLEDYSISQITLEQVFLTFAGSQNPEAEKKES</sequence>
<dbReference type="GO" id="GO:0005319">
    <property type="term" value="F:lipid transporter activity"/>
    <property type="evidence" value="ECO:0007669"/>
    <property type="project" value="TreeGrafter"/>
</dbReference>
<dbReference type="InterPro" id="IPR026082">
    <property type="entry name" value="ABCA"/>
</dbReference>
<dbReference type="InterPro" id="IPR027417">
    <property type="entry name" value="P-loop_NTPase"/>
</dbReference>
<evidence type="ECO:0000256" key="3">
    <source>
        <dbReference type="ARBA" id="ARBA00022741"/>
    </source>
</evidence>
<feature type="transmembrane region" description="Helical" evidence="7">
    <location>
        <begin position="287"/>
        <end position="313"/>
    </location>
</feature>
<evidence type="ECO:0000256" key="4">
    <source>
        <dbReference type="ARBA" id="ARBA00022840"/>
    </source>
</evidence>
<dbReference type="InterPro" id="IPR013525">
    <property type="entry name" value="ABC2_TM"/>
</dbReference>
<dbReference type="PROSITE" id="PS00211">
    <property type="entry name" value="ABC_TRANSPORTER_1"/>
    <property type="match status" value="1"/>
</dbReference>
<evidence type="ECO:0000256" key="5">
    <source>
        <dbReference type="ARBA" id="ARBA00022989"/>
    </source>
</evidence>
<dbReference type="InterPro" id="IPR003439">
    <property type="entry name" value="ABC_transporter-like_ATP-bd"/>
</dbReference>
<dbReference type="FunFam" id="3.40.50.300:FF:000465">
    <property type="entry name" value="ATP-binding cassette, sub-family A (ABC1), member 3"/>
    <property type="match status" value="1"/>
</dbReference>
<accession>A0A8C2RXI5</accession>
<reference evidence="9" key="2">
    <citation type="submission" date="2025-08" db="UniProtKB">
        <authorList>
            <consortium name="Ensembl"/>
        </authorList>
    </citation>
    <scope>IDENTIFICATION</scope>
</reference>
<dbReference type="InterPro" id="IPR003593">
    <property type="entry name" value="AAA+_ATPase"/>
</dbReference>
<feature type="transmembrane region" description="Helical" evidence="7">
    <location>
        <begin position="320"/>
        <end position="343"/>
    </location>
</feature>
<dbReference type="InterPro" id="IPR017871">
    <property type="entry name" value="ABC_transporter-like_CS"/>
</dbReference>
<keyword evidence="2 7" id="KW-0812">Transmembrane</keyword>
<feature type="transmembrane region" description="Helical" evidence="7">
    <location>
        <begin position="1043"/>
        <end position="1067"/>
    </location>
</feature>
<keyword evidence="4" id="KW-0067">ATP-binding</keyword>
<feature type="transmembrane region" description="Helical" evidence="7">
    <location>
        <begin position="239"/>
        <end position="267"/>
    </location>
</feature>
<feature type="transmembrane region" description="Helical" evidence="7">
    <location>
        <begin position="853"/>
        <end position="871"/>
    </location>
</feature>
<dbReference type="PANTHER" id="PTHR19229:SF250">
    <property type="entry name" value="ABC TRANSPORTER DOMAIN-CONTAINING PROTEIN-RELATED"/>
    <property type="match status" value="1"/>
</dbReference>
<dbReference type="Pfam" id="PF12698">
    <property type="entry name" value="ABC2_membrane_3"/>
    <property type="match status" value="2"/>
</dbReference>
<dbReference type="Ensembl" id="ENSCHIT00010049615.1">
    <property type="protein sequence ID" value="ENSCHIP00010035297.1"/>
    <property type="gene ID" value="ENSCHIG00010026167.1"/>
</dbReference>
<dbReference type="GO" id="GO:0016887">
    <property type="term" value="F:ATP hydrolysis activity"/>
    <property type="evidence" value="ECO:0007669"/>
    <property type="project" value="InterPro"/>
</dbReference>